<dbReference type="CDD" id="cd23533">
    <property type="entry name" value="TFP_LU_ECD_BMPR2_like"/>
    <property type="match status" value="1"/>
</dbReference>
<dbReference type="WBParaSite" id="Smp_334370.1">
    <property type="protein sequence ID" value="Smp_334370.1"/>
    <property type="gene ID" value="Smp_334370"/>
</dbReference>
<keyword evidence="13" id="KW-0675">Receptor</keyword>
<evidence type="ECO:0000313" key="17">
    <source>
        <dbReference type="Proteomes" id="UP000008854"/>
    </source>
</evidence>
<dbReference type="GO" id="GO:0004675">
    <property type="term" value="F:transmembrane receptor protein serine/threonine kinase activity"/>
    <property type="evidence" value="ECO:0007669"/>
    <property type="project" value="UniProtKB-EC"/>
</dbReference>
<evidence type="ECO:0000256" key="10">
    <source>
        <dbReference type="ARBA" id="ARBA00022840"/>
    </source>
</evidence>
<dbReference type="Gene3D" id="3.30.200.20">
    <property type="entry name" value="Phosphorylase Kinase, domain 1"/>
    <property type="match status" value="1"/>
</dbReference>
<dbReference type="Proteomes" id="UP000008854">
    <property type="component" value="Unassembled WGS sequence"/>
</dbReference>
<keyword evidence="7" id="KW-0732">Signal</keyword>
<comment type="similarity">
    <text evidence="2">Belongs to the protein kinase superfamily. TKL Ser/Thr protein kinase family. TGFB receptor subfamily.</text>
</comment>
<keyword evidence="12 15" id="KW-0472">Membrane</keyword>
<evidence type="ECO:0000256" key="2">
    <source>
        <dbReference type="ARBA" id="ARBA00009605"/>
    </source>
</evidence>
<dbReference type="Gene3D" id="1.10.510.10">
    <property type="entry name" value="Transferase(Phosphotransferase) domain 1"/>
    <property type="match status" value="1"/>
</dbReference>
<feature type="compositionally biased region" description="Polar residues" evidence="14">
    <location>
        <begin position="608"/>
        <end position="618"/>
    </location>
</feature>
<keyword evidence="11 15" id="KW-1133">Transmembrane helix</keyword>
<feature type="transmembrane region" description="Helical" evidence="15">
    <location>
        <begin position="138"/>
        <end position="164"/>
    </location>
</feature>
<keyword evidence="8" id="KW-0547">Nucleotide-binding</keyword>
<dbReference type="PANTHER" id="PTHR23255">
    <property type="entry name" value="TRANSFORMING GROWTH FACTOR-BETA RECEPTOR TYPE I AND II"/>
    <property type="match status" value="1"/>
</dbReference>
<keyword evidence="9" id="KW-0418">Kinase</keyword>
<dbReference type="PROSITE" id="PS50011">
    <property type="entry name" value="PROTEIN_KINASE_DOM"/>
    <property type="match status" value="1"/>
</dbReference>
<comment type="subcellular location">
    <subcellularLocation>
        <location evidence="1">Membrane</location>
        <topology evidence="1">Single-pass type I membrane protein</topology>
    </subcellularLocation>
</comment>
<sequence length="811" mass="91857">MECHCTPSASNCGENRRKKCDRDVTHCLLSLRWQNESNKHIEHIQDCWHWSPDDPDCPKEPGLCYLLSESKEGFTNCCCKGPLCNGVDNNTIISPPPTQVNRSLVMTGLDPFFIQNSRPLGNTPLPSQSFDMQHTDSFLTLIITAPIIIGLFLILIFSVFALFLPRYRVCRLKQSMRFSWKHKTCTHCGKLSDLFNPLHCFSVCTRGHTVKDNISNKSVAQNEYFGMNSLSKHPITGLRWLSNECIELCSFIKKVELKAHGRFGQVWLGRFSSPDDQNDFNLNSSQLSLNKNNKEIDVAIKIFMSTEKRSWETEVALFNVPGLEHINILQYYGADQVIVDNSIGEDKLEYWLVTEYHPLGSVYDYLHVYDIQWIDLLKICTGLAQGLAHLHMEIPNLSKPSIAHRDLNSRNVLLKSDLTACIADFGLAIRFEAGQCMRDAHLQLGTRRYMAPEVLDGAIQFSKDAFLRIDVYAMGLVFWELMMRCCCGSNKNATIHITNYLAPYEIELGPQPSMEALQRWVAHAKQRPKFNPQWASDGGLCTLWETVEECWDQDAEARLSAGCVTKRLTTLLRLSVVNQQYNDSYNNNSNNNDGDGINEKDNNNNNNTIMSNYLTNSQKTDCKPPPPYYYCYYSPYNTTSTTTITTTTTTTTVTTTTTLLDASKDLSNGGYTTTSLRNYSRTDDIGVYNCSDVLSTTTTTDNNSNIDKINTILSRGSTGCPPTICLPYSMNINFSTLTDHRSNLITSEVSQCKRKNQTLCFNDILNGTENQIQYKYDSTEYLKPNQQSQTIVNEEQSTEYQKLLSSASNMK</sequence>
<dbReference type="CDD" id="cd14053">
    <property type="entry name" value="STKc_ACVR2"/>
    <property type="match status" value="1"/>
</dbReference>
<dbReference type="InterPro" id="IPR000333">
    <property type="entry name" value="TGFB_receptor"/>
</dbReference>
<organism evidence="17 18">
    <name type="scientific">Schistosoma mansoni</name>
    <name type="common">Blood fluke</name>
    <dbReference type="NCBI Taxonomy" id="6183"/>
    <lineage>
        <taxon>Eukaryota</taxon>
        <taxon>Metazoa</taxon>
        <taxon>Spiralia</taxon>
        <taxon>Lophotrochozoa</taxon>
        <taxon>Platyhelminthes</taxon>
        <taxon>Trematoda</taxon>
        <taxon>Digenea</taxon>
        <taxon>Strigeidida</taxon>
        <taxon>Schistosomatoidea</taxon>
        <taxon>Schistosomatidae</taxon>
        <taxon>Schistosoma</taxon>
    </lineage>
</organism>
<evidence type="ECO:0000256" key="9">
    <source>
        <dbReference type="ARBA" id="ARBA00022777"/>
    </source>
</evidence>
<dbReference type="EC" id="2.7.11.30" evidence="3"/>
<keyword evidence="6 15" id="KW-0812">Transmembrane</keyword>
<dbReference type="SUPFAM" id="SSF56112">
    <property type="entry name" value="Protein kinase-like (PK-like)"/>
    <property type="match status" value="1"/>
</dbReference>
<feature type="region of interest" description="Disordered" evidence="14">
    <location>
        <begin position="582"/>
        <end position="618"/>
    </location>
</feature>
<keyword evidence="5" id="KW-0808">Transferase</keyword>
<dbReference type="GO" id="GO:0071363">
    <property type="term" value="P:cellular response to growth factor stimulus"/>
    <property type="evidence" value="ECO:0007669"/>
    <property type="project" value="TreeGrafter"/>
</dbReference>
<feature type="domain" description="Protein kinase" evidence="16">
    <location>
        <begin position="252"/>
        <end position="572"/>
    </location>
</feature>
<name>A0A5K4FBA4_SCHMA</name>
<reference evidence="18" key="2">
    <citation type="submission" date="2019-11" db="UniProtKB">
        <authorList>
            <consortium name="WormBaseParasite"/>
        </authorList>
    </citation>
    <scope>IDENTIFICATION</scope>
    <source>
        <strain evidence="18">Puerto Rican</strain>
    </source>
</reference>
<dbReference type="InParanoid" id="A0A5K4FBA4"/>
<dbReference type="InterPro" id="IPR001245">
    <property type="entry name" value="Ser-Thr/Tyr_kinase_cat_dom"/>
</dbReference>
<evidence type="ECO:0000256" key="15">
    <source>
        <dbReference type="SAM" id="Phobius"/>
    </source>
</evidence>
<dbReference type="GO" id="GO:0005886">
    <property type="term" value="C:plasma membrane"/>
    <property type="evidence" value="ECO:0007669"/>
    <property type="project" value="TreeGrafter"/>
</dbReference>
<evidence type="ECO:0000259" key="16">
    <source>
        <dbReference type="PROSITE" id="PS50011"/>
    </source>
</evidence>
<dbReference type="Pfam" id="PF07714">
    <property type="entry name" value="PK_Tyr_Ser-Thr"/>
    <property type="match status" value="1"/>
</dbReference>
<dbReference type="GO" id="GO:0005524">
    <property type="term" value="F:ATP binding"/>
    <property type="evidence" value="ECO:0007669"/>
    <property type="project" value="UniProtKB-KW"/>
</dbReference>
<evidence type="ECO:0000313" key="18">
    <source>
        <dbReference type="WBParaSite" id="Smp_334370.1"/>
    </source>
</evidence>
<evidence type="ECO:0000256" key="1">
    <source>
        <dbReference type="ARBA" id="ARBA00004479"/>
    </source>
</evidence>
<dbReference type="AlphaFoldDB" id="A0A5K4FBA4"/>
<evidence type="ECO:0000256" key="5">
    <source>
        <dbReference type="ARBA" id="ARBA00022679"/>
    </source>
</evidence>
<dbReference type="InterPro" id="IPR011009">
    <property type="entry name" value="Kinase-like_dom_sf"/>
</dbReference>
<dbReference type="STRING" id="6183.A0A5K4FBA4"/>
<keyword evidence="4" id="KW-0723">Serine/threonine-protein kinase</keyword>
<accession>A0A5K4FBA4</accession>
<evidence type="ECO:0000256" key="4">
    <source>
        <dbReference type="ARBA" id="ARBA00022527"/>
    </source>
</evidence>
<evidence type="ECO:0000256" key="6">
    <source>
        <dbReference type="ARBA" id="ARBA00022692"/>
    </source>
</evidence>
<protein>
    <recommendedName>
        <fullName evidence="3">receptor protein serine/threonine kinase</fullName>
        <ecNumber evidence="3">2.7.11.30</ecNumber>
    </recommendedName>
</protein>
<keyword evidence="17" id="KW-1185">Reference proteome</keyword>
<evidence type="ECO:0000256" key="14">
    <source>
        <dbReference type="SAM" id="MobiDB-lite"/>
    </source>
</evidence>
<keyword evidence="10" id="KW-0067">ATP-binding</keyword>
<dbReference type="InterPro" id="IPR000719">
    <property type="entry name" value="Prot_kinase_dom"/>
</dbReference>
<evidence type="ECO:0000256" key="13">
    <source>
        <dbReference type="ARBA" id="ARBA00023170"/>
    </source>
</evidence>
<proteinExistence type="inferred from homology"/>
<evidence type="ECO:0000256" key="11">
    <source>
        <dbReference type="ARBA" id="ARBA00022989"/>
    </source>
</evidence>
<evidence type="ECO:0000256" key="3">
    <source>
        <dbReference type="ARBA" id="ARBA00012401"/>
    </source>
</evidence>
<evidence type="ECO:0000256" key="7">
    <source>
        <dbReference type="ARBA" id="ARBA00022729"/>
    </source>
</evidence>
<dbReference type="PANTHER" id="PTHR23255:SF72">
    <property type="entry name" value="RECEPTOR PROTEIN SERINE_THREONINE KINASE"/>
    <property type="match status" value="1"/>
</dbReference>
<evidence type="ECO:0000256" key="8">
    <source>
        <dbReference type="ARBA" id="ARBA00022741"/>
    </source>
</evidence>
<evidence type="ECO:0000256" key="12">
    <source>
        <dbReference type="ARBA" id="ARBA00023136"/>
    </source>
</evidence>
<dbReference type="GO" id="GO:0043235">
    <property type="term" value="C:receptor complex"/>
    <property type="evidence" value="ECO:0007669"/>
    <property type="project" value="TreeGrafter"/>
</dbReference>
<reference evidence="17" key="1">
    <citation type="journal article" date="2012" name="PLoS Negl. Trop. Dis.">
        <title>A systematically improved high quality genome and transcriptome of the human blood fluke Schistosoma mansoni.</title>
        <authorList>
            <person name="Protasio A.V."/>
            <person name="Tsai I.J."/>
            <person name="Babbage A."/>
            <person name="Nichol S."/>
            <person name="Hunt M."/>
            <person name="Aslett M.A."/>
            <person name="De Silva N."/>
            <person name="Velarde G.S."/>
            <person name="Anderson T.J."/>
            <person name="Clark R.C."/>
            <person name="Davidson C."/>
            <person name="Dillon G.P."/>
            <person name="Holroyd N.E."/>
            <person name="LoVerde P.T."/>
            <person name="Lloyd C."/>
            <person name="McQuillan J."/>
            <person name="Oliveira G."/>
            <person name="Otto T.D."/>
            <person name="Parker-Manuel S.J."/>
            <person name="Quail M.A."/>
            <person name="Wilson R.A."/>
            <person name="Zerlotini A."/>
            <person name="Dunne D.W."/>
            <person name="Berriman M."/>
        </authorList>
    </citation>
    <scope>NUCLEOTIDE SEQUENCE [LARGE SCALE GENOMIC DNA]</scope>
    <source>
        <strain evidence="17">Puerto Rican</strain>
    </source>
</reference>
<feature type="compositionally biased region" description="Low complexity" evidence="14">
    <location>
        <begin position="582"/>
        <end position="595"/>
    </location>
</feature>